<name>A0A8J4TTM5_CLAMG</name>
<dbReference type="AlphaFoldDB" id="A0A8J4TTM5"/>
<proteinExistence type="predicted"/>
<accession>A0A8J4TTM5</accession>
<dbReference type="EMBL" id="QNUK01000108">
    <property type="protein sequence ID" value="KAF5901645.1"/>
    <property type="molecule type" value="Genomic_DNA"/>
</dbReference>
<reference evidence="2" key="1">
    <citation type="submission" date="2020-07" db="EMBL/GenBank/DDBJ databases">
        <title>Clarias magur genome sequencing, assembly and annotation.</title>
        <authorList>
            <person name="Kushwaha B."/>
            <person name="Kumar R."/>
            <person name="Das P."/>
            <person name="Joshi C.G."/>
            <person name="Kumar D."/>
            <person name="Nagpure N.S."/>
            <person name="Pandey M."/>
            <person name="Agarwal S."/>
            <person name="Srivastava S."/>
            <person name="Singh M."/>
            <person name="Sahoo L."/>
            <person name="Jayasankar P."/>
            <person name="Meher P.K."/>
            <person name="Koringa P.G."/>
            <person name="Iquebal M.A."/>
            <person name="Das S.P."/>
            <person name="Bit A."/>
            <person name="Patnaik S."/>
            <person name="Patel N."/>
            <person name="Shah T.M."/>
            <person name="Hinsu A."/>
            <person name="Jena J.K."/>
        </authorList>
    </citation>
    <scope>NUCLEOTIDE SEQUENCE</scope>
    <source>
        <strain evidence="2">CIFAMagur01</strain>
        <tissue evidence="2">Testis</tissue>
    </source>
</reference>
<evidence type="ECO:0000313" key="2">
    <source>
        <dbReference type="EMBL" id="KAF5901645.1"/>
    </source>
</evidence>
<comment type="caution">
    <text evidence="2">The sequence shown here is derived from an EMBL/GenBank/DDBJ whole genome shotgun (WGS) entry which is preliminary data.</text>
</comment>
<protein>
    <submittedName>
        <fullName evidence="2">Putative zinc transporter zrg17</fullName>
    </submittedName>
</protein>
<evidence type="ECO:0000313" key="3">
    <source>
        <dbReference type="Proteomes" id="UP000727407"/>
    </source>
</evidence>
<organism evidence="2 3">
    <name type="scientific">Clarias magur</name>
    <name type="common">Asian catfish</name>
    <name type="synonym">Macropteronotus magur</name>
    <dbReference type="NCBI Taxonomy" id="1594786"/>
    <lineage>
        <taxon>Eukaryota</taxon>
        <taxon>Metazoa</taxon>
        <taxon>Chordata</taxon>
        <taxon>Craniata</taxon>
        <taxon>Vertebrata</taxon>
        <taxon>Euteleostomi</taxon>
        <taxon>Actinopterygii</taxon>
        <taxon>Neopterygii</taxon>
        <taxon>Teleostei</taxon>
        <taxon>Ostariophysi</taxon>
        <taxon>Siluriformes</taxon>
        <taxon>Clariidae</taxon>
        <taxon>Clarias</taxon>
    </lineage>
</organism>
<gene>
    <name evidence="2" type="primary">zrg17</name>
    <name evidence="2" type="ORF">DAT39_008654</name>
</gene>
<sequence>MECTLVPTSPSSIRTCVGNISGCFYLSPRNRSPLRDSYQSGPASWPYTACPGFLLTQPLLVYTQAYKSSSRPSQLIRSKVGSAKHSHT</sequence>
<evidence type="ECO:0000256" key="1">
    <source>
        <dbReference type="SAM" id="MobiDB-lite"/>
    </source>
</evidence>
<keyword evidence="3" id="KW-1185">Reference proteome</keyword>
<feature type="region of interest" description="Disordered" evidence="1">
    <location>
        <begin position="68"/>
        <end position="88"/>
    </location>
</feature>
<dbReference type="Proteomes" id="UP000727407">
    <property type="component" value="Unassembled WGS sequence"/>
</dbReference>